<feature type="domain" description="DinB-like" evidence="1">
    <location>
        <begin position="31"/>
        <end position="164"/>
    </location>
</feature>
<evidence type="ECO:0000313" key="3">
    <source>
        <dbReference type="Proteomes" id="UP000441585"/>
    </source>
</evidence>
<dbReference type="InterPro" id="IPR034660">
    <property type="entry name" value="DinB/YfiT-like"/>
</dbReference>
<gene>
    <name evidence="2" type="ORF">GJU41_02565</name>
</gene>
<proteinExistence type="predicted"/>
<comment type="caution">
    <text evidence="2">The sequence shown here is derived from an EMBL/GenBank/DDBJ whole genome shotgun (WGS) entry which is preliminary data.</text>
</comment>
<evidence type="ECO:0000313" key="2">
    <source>
        <dbReference type="EMBL" id="MRX52844.1"/>
    </source>
</evidence>
<dbReference type="Gene3D" id="1.20.120.450">
    <property type="entry name" value="dinb family like domain"/>
    <property type="match status" value="1"/>
</dbReference>
<accession>A0A6I2M680</accession>
<dbReference type="Pfam" id="PF12867">
    <property type="entry name" value="DinB_2"/>
    <property type="match status" value="1"/>
</dbReference>
<name>A0A6I2M680_9BACI</name>
<dbReference type="Proteomes" id="UP000441585">
    <property type="component" value="Unassembled WGS sequence"/>
</dbReference>
<keyword evidence="3" id="KW-1185">Reference proteome</keyword>
<evidence type="ECO:0000259" key="1">
    <source>
        <dbReference type="Pfam" id="PF12867"/>
    </source>
</evidence>
<dbReference type="InterPro" id="IPR024775">
    <property type="entry name" value="DinB-like"/>
</dbReference>
<dbReference type="RefSeq" id="WP_070875001.1">
    <property type="nucleotide sequence ID" value="NZ_CAJFZX010000002.1"/>
</dbReference>
<dbReference type="EMBL" id="WKKF01000001">
    <property type="protein sequence ID" value="MRX52844.1"/>
    <property type="molecule type" value="Genomic_DNA"/>
</dbReference>
<dbReference type="SUPFAM" id="SSF109854">
    <property type="entry name" value="DinB/YfiT-like putative metalloenzymes"/>
    <property type="match status" value="1"/>
</dbReference>
<reference evidence="2 3" key="1">
    <citation type="submission" date="2019-11" db="EMBL/GenBank/DDBJ databases">
        <title>Bacillus idriensis genome.</title>
        <authorList>
            <person name="Konopka E.N."/>
            <person name="Newman J.D."/>
        </authorList>
    </citation>
    <scope>NUCLEOTIDE SEQUENCE [LARGE SCALE GENOMIC DNA]</scope>
    <source>
        <strain evidence="2 3">DSM 19097</strain>
    </source>
</reference>
<sequence length="178" mass="20522">MNKRPEQNEYASYYEGYIRMIPEGNLEQILKEQVKDTLYLLNHLSETAGEFRYAEGKWSIKEVIGHVVDTERIMAYRLLSIARGDAVQLPGYDENAYVAQANFDGEKMEDLLQNMFVVREGTLLLLKSLKEKDWLRWGTANQLDVTVRAIACIIAGHELHHRKILKERYLGAKEFSAG</sequence>
<protein>
    <submittedName>
        <fullName evidence="2">DUF664 domain-containing protein</fullName>
    </submittedName>
</protein>
<dbReference type="AlphaFoldDB" id="A0A6I2M680"/>
<organism evidence="2 3">
    <name type="scientific">Metabacillus idriensis</name>
    <dbReference type="NCBI Taxonomy" id="324768"/>
    <lineage>
        <taxon>Bacteria</taxon>
        <taxon>Bacillati</taxon>
        <taxon>Bacillota</taxon>
        <taxon>Bacilli</taxon>
        <taxon>Bacillales</taxon>
        <taxon>Bacillaceae</taxon>
        <taxon>Metabacillus</taxon>
    </lineage>
</organism>